<dbReference type="PANTHER" id="PTHR16305:SF28">
    <property type="entry name" value="GUANYLATE CYCLASE DOMAIN-CONTAINING PROTEIN"/>
    <property type="match status" value="1"/>
</dbReference>
<accession>A0A366WTZ2</accession>
<dbReference type="OrthoDB" id="9801651at2"/>
<dbReference type="GO" id="GO:0009190">
    <property type="term" value="P:cyclic nucleotide biosynthetic process"/>
    <property type="evidence" value="ECO:0007669"/>
    <property type="project" value="InterPro"/>
</dbReference>
<dbReference type="InterPro" id="IPR013761">
    <property type="entry name" value="SAM/pointed_sf"/>
</dbReference>
<dbReference type="SMART" id="SM00044">
    <property type="entry name" value="CYCc"/>
    <property type="match status" value="1"/>
</dbReference>
<organism evidence="6 7">
    <name type="scientific">Phaeobacter gallaeciensis</name>
    <dbReference type="NCBI Taxonomy" id="60890"/>
    <lineage>
        <taxon>Bacteria</taxon>
        <taxon>Pseudomonadati</taxon>
        <taxon>Pseudomonadota</taxon>
        <taxon>Alphaproteobacteria</taxon>
        <taxon>Rhodobacterales</taxon>
        <taxon>Roseobacteraceae</taxon>
        <taxon>Phaeobacter</taxon>
    </lineage>
</organism>
<dbReference type="InterPro" id="IPR041664">
    <property type="entry name" value="AAA_16"/>
</dbReference>
<evidence type="ECO:0000256" key="3">
    <source>
        <dbReference type="PROSITE-ProRule" id="PRU00339"/>
    </source>
</evidence>
<dbReference type="GO" id="GO:0005737">
    <property type="term" value="C:cytoplasm"/>
    <property type="evidence" value="ECO:0007669"/>
    <property type="project" value="TreeGrafter"/>
</dbReference>
<dbReference type="InterPro" id="IPR019734">
    <property type="entry name" value="TPR_rpt"/>
</dbReference>
<dbReference type="RefSeq" id="WP_113824332.1">
    <property type="nucleotide sequence ID" value="NZ_QOCE01000038.1"/>
</dbReference>
<dbReference type="GO" id="GO:0004016">
    <property type="term" value="F:adenylate cyclase activity"/>
    <property type="evidence" value="ECO:0007669"/>
    <property type="project" value="TreeGrafter"/>
</dbReference>
<dbReference type="GO" id="GO:0005524">
    <property type="term" value="F:ATP binding"/>
    <property type="evidence" value="ECO:0007669"/>
    <property type="project" value="UniProtKB-KW"/>
</dbReference>
<evidence type="ECO:0000256" key="2">
    <source>
        <dbReference type="ARBA" id="ARBA00022840"/>
    </source>
</evidence>
<dbReference type="InterPro" id="IPR001660">
    <property type="entry name" value="SAM"/>
</dbReference>
<dbReference type="SUPFAM" id="SSF47769">
    <property type="entry name" value="SAM/Pointed domain"/>
    <property type="match status" value="1"/>
</dbReference>
<protein>
    <submittedName>
        <fullName evidence="6">Guanylate cyclase</fullName>
    </submittedName>
</protein>
<dbReference type="PANTHER" id="PTHR16305">
    <property type="entry name" value="TESTICULAR SOLUBLE ADENYLYL CYCLASE"/>
    <property type="match status" value="1"/>
</dbReference>
<dbReference type="InterPro" id="IPR029787">
    <property type="entry name" value="Nucleotide_cyclase"/>
</dbReference>
<dbReference type="Pfam" id="PF00211">
    <property type="entry name" value="Guanylate_cyc"/>
    <property type="match status" value="1"/>
</dbReference>
<dbReference type="SUPFAM" id="SSF48452">
    <property type="entry name" value="TPR-like"/>
    <property type="match status" value="1"/>
</dbReference>
<dbReference type="SMART" id="SM00454">
    <property type="entry name" value="SAM"/>
    <property type="match status" value="1"/>
</dbReference>
<keyword evidence="1" id="KW-0547">Nucleotide-binding</keyword>
<dbReference type="Gene3D" id="1.25.40.10">
    <property type="entry name" value="Tetratricopeptide repeat domain"/>
    <property type="match status" value="2"/>
</dbReference>
<gene>
    <name evidence="6" type="ORF">DS909_15280</name>
</gene>
<dbReference type="AlphaFoldDB" id="A0A366WTZ2"/>
<dbReference type="InterPro" id="IPR011990">
    <property type="entry name" value="TPR-like_helical_dom_sf"/>
</dbReference>
<evidence type="ECO:0000313" key="7">
    <source>
        <dbReference type="Proteomes" id="UP000252706"/>
    </source>
</evidence>
<dbReference type="Pfam" id="PF13191">
    <property type="entry name" value="AAA_16"/>
    <property type="match status" value="1"/>
</dbReference>
<dbReference type="Gene3D" id="1.10.150.50">
    <property type="entry name" value="Transcription Factor, Ets-1"/>
    <property type="match status" value="1"/>
</dbReference>
<dbReference type="CDD" id="cd07302">
    <property type="entry name" value="CHD"/>
    <property type="match status" value="1"/>
</dbReference>
<feature type="domain" description="Guanylate cyclase" evidence="5">
    <location>
        <begin position="93"/>
        <end position="221"/>
    </location>
</feature>
<evidence type="ECO:0000313" key="6">
    <source>
        <dbReference type="EMBL" id="RBW52617.1"/>
    </source>
</evidence>
<dbReference type="PROSITE" id="PS50005">
    <property type="entry name" value="TPR"/>
    <property type="match status" value="1"/>
</dbReference>
<evidence type="ECO:0000259" key="5">
    <source>
        <dbReference type="PROSITE" id="PS50125"/>
    </source>
</evidence>
<name>A0A366WTZ2_9RHOB</name>
<keyword evidence="2" id="KW-0067">ATP-binding</keyword>
<dbReference type="Gene3D" id="3.40.50.300">
    <property type="entry name" value="P-loop containing nucleotide triphosphate hydrolases"/>
    <property type="match status" value="1"/>
</dbReference>
<dbReference type="CDD" id="cd09487">
    <property type="entry name" value="SAM_superfamily"/>
    <property type="match status" value="1"/>
</dbReference>
<feature type="domain" description="SAM" evidence="4">
    <location>
        <begin position="1"/>
        <end position="62"/>
    </location>
</feature>
<sequence>MSSSVSSWLDHLGLGVYAEVFSENDVDMRVLPLLEEADLRELGVSLGHRKVLLAAIANIGSESPPENIPEIETAAAPKLETTPTDDAEHRLLTILFADIVGSTELSQQLTPEQMREILRSFQDAVTGVVSRYGGYVAKYLGDGALTYFGWPTAYEDHASRAVHAGLEIIEAIEDIRFNDIAMSARVGIATGHVVVGDLVSAGGIETGAIAGDTPNLAARLQAQARPGEVVIGPDTKRLCGGEFILETLGETRLKGYENEIVPHRVVELKKLESRFSAQTRSGSAELVGRVGELQILLDRWQSALKGKGQMVLISGDAGIGKSRLVEELMRAVIQTPHELVRMQCSPYHSTSAFHPIAERILRLSGIKPDDEADIRAAKIKSMLKVAPPQVPHAVEVYAELLSIELAKSPETLSLAPQDLKDLTIQTIVERMAAMANNQPVLMVLEDSHWIDPSTQEVLERLASRISDLPALVVVTQRPEGASDWTLDFDNATQLPIGLLTREQTAEMMSGILGQTPDTTFIDYMETRAAGIPLFVEELTRSVAERSDSDSDATIPDTLQGSLMARLDKLSSGARNVALVASVIGRDFEPQLLASVLSTKVGDLETHLGELARARILVSGVSGPGARMFRHALIQDTAYQSLLSRTRQAHHLAIGRALEAGIGGVVEREPEVLARHFTEAGNPRDAIGYWIKAAERALARSANFEAVEHAKAAISLADQLEDKAEQLSAKIATGVLLGRALDNAGEIHQACQVLKAAVDLADKHADLERFADAVIHFSSSLFLSSLPVASSIDLLEEALARTPKDNQKLRCQLLSTLARGCQMEGAPRKSARYRAEALTLVRQLDDKASLCSLLFSEFLTPISVREVIELGSWRSKLDEMLLVSDEVNDTERARARSLEVFVCAEMGDRDRMDQALTHLAQLGENRQHMHFEVILSHGMAMKAILDGDFQAAEQLTNRAFDLGQKTYGGAMEGVHGMQMFTIRREQGRLTQIAPIIKKMLDDDPTDTTWKPGFAIVASDLGHREASSRMLREMAEDDFSFALDAKYSTTLAYLAEVSAVSDAADLSERLYDLLTPYEDMTITAGVTTVCLGAAARQLGILSSALGEWQRAERHFEEALQLNQRMRSAPWQAWTKYDLAEMLLRRGRPEDRNRADAAINDSIDVAAKLSMVRLTKNCENLLKF</sequence>
<dbReference type="InterPro" id="IPR027417">
    <property type="entry name" value="P-loop_NTPase"/>
</dbReference>
<evidence type="ECO:0000259" key="4">
    <source>
        <dbReference type="PROSITE" id="PS50105"/>
    </source>
</evidence>
<dbReference type="SUPFAM" id="SSF52540">
    <property type="entry name" value="P-loop containing nucleoside triphosphate hydrolases"/>
    <property type="match status" value="1"/>
</dbReference>
<keyword evidence="3" id="KW-0802">TPR repeat</keyword>
<dbReference type="Pfam" id="PF00536">
    <property type="entry name" value="SAM_1"/>
    <property type="match status" value="1"/>
</dbReference>
<dbReference type="PROSITE" id="PS50105">
    <property type="entry name" value="SAM_DOMAIN"/>
    <property type="match status" value="1"/>
</dbReference>
<dbReference type="Gene3D" id="3.30.70.1230">
    <property type="entry name" value="Nucleotide cyclase"/>
    <property type="match status" value="1"/>
</dbReference>
<evidence type="ECO:0000256" key="1">
    <source>
        <dbReference type="ARBA" id="ARBA00022741"/>
    </source>
</evidence>
<dbReference type="SUPFAM" id="SSF55073">
    <property type="entry name" value="Nucleotide cyclase"/>
    <property type="match status" value="1"/>
</dbReference>
<dbReference type="PROSITE" id="PS50125">
    <property type="entry name" value="GUANYLATE_CYCLASE_2"/>
    <property type="match status" value="1"/>
</dbReference>
<dbReference type="InterPro" id="IPR001054">
    <property type="entry name" value="A/G_cyclase"/>
</dbReference>
<proteinExistence type="predicted"/>
<comment type="caution">
    <text evidence="6">The sequence shown here is derived from an EMBL/GenBank/DDBJ whole genome shotgun (WGS) entry which is preliminary data.</text>
</comment>
<dbReference type="EMBL" id="QOCE01000038">
    <property type="protein sequence ID" value="RBW52617.1"/>
    <property type="molecule type" value="Genomic_DNA"/>
</dbReference>
<dbReference type="Proteomes" id="UP000252706">
    <property type="component" value="Unassembled WGS sequence"/>
</dbReference>
<feature type="repeat" description="TPR" evidence="3">
    <location>
        <begin position="1090"/>
        <end position="1123"/>
    </location>
</feature>
<reference evidence="6 7" key="1">
    <citation type="submission" date="2018-07" db="EMBL/GenBank/DDBJ databases">
        <title>Modular assembly of carbohydrate-degrading microbial communities in the ocean.</title>
        <authorList>
            <person name="Enke T.N."/>
            <person name="Datta M.S."/>
            <person name="Schwartzman J.A."/>
            <person name="Cermak N."/>
            <person name="Schmitz D.A."/>
            <person name="Barrere J."/>
            <person name="Cordero O.X."/>
        </authorList>
    </citation>
    <scope>NUCLEOTIDE SEQUENCE [LARGE SCALE GENOMIC DNA]</scope>
    <source>
        <strain evidence="6 7">C3M10</strain>
    </source>
</reference>
<dbReference type="GO" id="GO:0035556">
    <property type="term" value="P:intracellular signal transduction"/>
    <property type="evidence" value="ECO:0007669"/>
    <property type="project" value="InterPro"/>
</dbReference>